<dbReference type="Proteomes" id="UP000789342">
    <property type="component" value="Unassembled WGS sequence"/>
</dbReference>
<feature type="non-terminal residue" evidence="1">
    <location>
        <position position="125"/>
    </location>
</feature>
<feature type="non-terminal residue" evidence="1">
    <location>
        <position position="1"/>
    </location>
</feature>
<organism evidence="1 2">
    <name type="scientific">Acaulospora morrowiae</name>
    <dbReference type="NCBI Taxonomy" id="94023"/>
    <lineage>
        <taxon>Eukaryota</taxon>
        <taxon>Fungi</taxon>
        <taxon>Fungi incertae sedis</taxon>
        <taxon>Mucoromycota</taxon>
        <taxon>Glomeromycotina</taxon>
        <taxon>Glomeromycetes</taxon>
        <taxon>Diversisporales</taxon>
        <taxon>Acaulosporaceae</taxon>
        <taxon>Acaulospora</taxon>
    </lineage>
</organism>
<accession>A0A9N9E2W4</accession>
<evidence type="ECO:0000313" key="2">
    <source>
        <dbReference type="Proteomes" id="UP000789342"/>
    </source>
</evidence>
<gene>
    <name evidence="1" type="ORF">AMORRO_LOCUS10472</name>
</gene>
<keyword evidence="2" id="KW-1185">Reference proteome</keyword>
<reference evidence="1" key="1">
    <citation type="submission" date="2021-06" db="EMBL/GenBank/DDBJ databases">
        <authorList>
            <person name="Kallberg Y."/>
            <person name="Tangrot J."/>
            <person name="Rosling A."/>
        </authorList>
    </citation>
    <scope>NUCLEOTIDE SEQUENCE</scope>
    <source>
        <strain evidence="1">CL551</strain>
    </source>
</reference>
<dbReference type="AlphaFoldDB" id="A0A9N9E2W4"/>
<proteinExistence type="predicted"/>
<evidence type="ECO:0000313" key="1">
    <source>
        <dbReference type="EMBL" id="CAG8662643.1"/>
    </source>
</evidence>
<protein>
    <submittedName>
        <fullName evidence="1">7161_t:CDS:1</fullName>
    </submittedName>
</protein>
<dbReference type="EMBL" id="CAJVPV010011607">
    <property type="protein sequence ID" value="CAG8662643.1"/>
    <property type="molecule type" value="Genomic_DNA"/>
</dbReference>
<name>A0A9N9E2W4_9GLOM</name>
<sequence length="125" mass="14396">EITQETDDKEESGDEERIWDEIIYKEEDVDEREGYYAREMCGETDIQDQQQLDLSGPAAYLAQIEELPTSPEEEQEGEPTVEEVIGAMKLDEELEKGQAEQARELLFREQDIFAQSVLELGCTEM</sequence>
<comment type="caution">
    <text evidence="1">The sequence shown here is derived from an EMBL/GenBank/DDBJ whole genome shotgun (WGS) entry which is preliminary data.</text>
</comment>